<dbReference type="SUPFAM" id="SSF48403">
    <property type="entry name" value="Ankyrin repeat"/>
    <property type="match status" value="1"/>
</dbReference>
<evidence type="ECO:0000256" key="3">
    <source>
        <dbReference type="PROSITE-ProRule" id="PRU00023"/>
    </source>
</evidence>
<proteinExistence type="predicted"/>
<accession>A0ABN8J4T4</accession>
<dbReference type="InterPro" id="IPR051070">
    <property type="entry name" value="NF-kappa-B_inhibitor"/>
</dbReference>
<dbReference type="EMBL" id="OW152821">
    <property type="protein sequence ID" value="CAH2075898.1"/>
    <property type="molecule type" value="Genomic_DNA"/>
</dbReference>
<feature type="repeat" description="ANK" evidence="3">
    <location>
        <begin position="163"/>
        <end position="184"/>
    </location>
</feature>
<dbReference type="SMART" id="SM00248">
    <property type="entry name" value="ANK"/>
    <property type="match status" value="5"/>
</dbReference>
<feature type="repeat" description="ANK" evidence="3">
    <location>
        <begin position="130"/>
        <end position="162"/>
    </location>
</feature>
<dbReference type="Proteomes" id="UP000837857">
    <property type="component" value="Chromosome 9"/>
</dbReference>
<feature type="repeat" description="ANK" evidence="3">
    <location>
        <begin position="239"/>
        <end position="271"/>
    </location>
</feature>
<evidence type="ECO:0000256" key="2">
    <source>
        <dbReference type="ARBA" id="ARBA00023043"/>
    </source>
</evidence>
<feature type="non-terminal residue" evidence="4">
    <location>
        <position position="1"/>
    </location>
</feature>
<dbReference type="PANTHER" id="PTHR46680">
    <property type="entry name" value="NF-KAPPA-B INHIBITOR ALPHA"/>
    <property type="match status" value="1"/>
</dbReference>
<dbReference type="Gene3D" id="1.25.40.20">
    <property type="entry name" value="Ankyrin repeat-containing domain"/>
    <property type="match status" value="1"/>
</dbReference>
<dbReference type="PROSITE" id="PS50088">
    <property type="entry name" value="ANK_REPEAT"/>
    <property type="match status" value="4"/>
</dbReference>
<dbReference type="Pfam" id="PF12796">
    <property type="entry name" value="Ank_2"/>
    <property type="match status" value="2"/>
</dbReference>
<dbReference type="PROSITE" id="PS50297">
    <property type="entry name" value="ANK_REP_REGION"/>
    <property type="match status" value="4"/>
</dbReference>
<dbReference type="InterPro" id="IPR036770">
    <property type="entry name" value="Ankyrin_rpt-contain_sf"/>
</dbReference>
<name>A0ABN8J4T4_9NEOP</name>
<evidence type="ECO:0000313" key="4">
    <source>
        <dbReference type="EMBL" id="CAH2075898.1"/>
    </source>
</evidence>
<dbReference type="InterPro" id="IPR002110">
    <property type="entry name" value="Ankyrin_rpt"/>
</dbReference>
<feature type="repeat" description="ANK" evidence="3">
    <location>
        <begin position="205"/>
        <end position="237"/>
    </location>
</feature>
<reference evidence="4" key="1">
    <citation type="submission" date="2022-03" db="EMBL/GenBank/DDBJ databases">
        <authorList>
            <person name="Martin H S."/>
        </authorList>
    </citation>
    <scope>NUCLEOTIDE SEQUENCE</scope>
</reference>
<evidence type="ECO:0000313" key="5">
    <source>
        <dbReference type="Proteomes" id="UP000837857"/>
    </source>
</evidence>
<evidence type="ECO:0000256" key="1">
    <source>
        <dbReference type="ARBA" id="ARBA00022737"/>
    </source>
</evidence>
<dbReference type="PANTHER" id="PTHR46680:SF3">
    <property type="entry name" value="NF-KAPPA-B INHIBITOR CACTUS"/>
    <property type="match status" value="1"/>
</dbReference>
<protein>
    <recommendedName>
        <fullName evidence="6">NF-kappa-B inhibitor cactus</fullName>
    </recommendedName>
</protein>
<keyword evidence="1" id="KW-0677">Repeat</keyword>
<evidence type="ECO:0008006" key="6">
    <source>
        <dbReference type="Google" id="ProtNLM"/>
    </source>
</evidence>
<keyword evidence="5" id="KW-1185">Reference proteome</keyword>
<keyword evidence="2 3" id="KW-0040">ANK repeat</keyword>
<gene>
    <name evidence="4" type="ORF">IPOD504_LOCUS17042</name>
</gene>
<organism evidence="4 5">
    <name type="scientific">Iphiclides podalirius</name>
    <name type="common">scarce swallowtail</name>
    <dbReference type="NCBI Taxonomy" id="110791"/>
    <lineage>
        <taxon>Eukaryota</taxon>
        <taxon>Metazoa</taxon>
        <taxon>Ecdysozoa</taxon>
        <taxon>Arthropoda</taxon>
        <taxon>Hexapoda</taxon>
        <taxon>Insecta</taxon>
        <taxon>Pterygota</taxon>
        <taxon>Neoptera</taxon>
        <taxon>Endopterygota</taxon>
        <taxon>Lepidoptera</taxon>
        <taxon>Glossata</taxon>
        <taxon>Ditrysia</taxon>
        <taxon>Papilionoidea</taxon>
        <taxon>Papilionidae</taxon>
        <taxon>Papilioninae</taxon>
        <taxon>Iphiclides</taxon>
    </lineage>
</organism>
<sequence>MSAKKETKVQEYKQTDSGYLSGLLSEELSGDKIVEASDSGILSEQIDSGLDLTERLSDVRISDTIETQLPRIQVETERSQDYPPFQILFEQDDDGDTQLHIASVHGCEKSVGTIIKVCPEKSWLDMRNDYGHTALHLAVLSGNAVVTRMLVIAGASVALRDGNGDTPVHLAVATNNKDCLQALLAPVQDQPQANLPSVLNQKNYNGQMCVHLAAYAGQMDLLRTLANHGANMNAGEGLAGWTPLHIAARRGDGRLCSSLLQRGCDPYTRDFAGRTPRRFAVGTGAAHAFAPYTGEDSESDSDEEMYDSDIESLFEKFRDNTNAINVA</sequence>